<protein>
    <recommendedName>
        <fullName evidence="2">Reverse transcriptase Ty1/copia-type domain-containing protein</fullName>
    </recommendedName>
</protein>
<dbReference type="InterPro" id="IPR013103">
    <property type="entry name" value="RVT_2"/>
</dbReference>
<accession>A0A812M1P8</accession>
<keyword evidence="4" id="KW-1185">Reference proteome</keyword>
<dbReference type="Proteomes" id="UP000649617">
    <property type="component" value="Unassembled WGS sequence"/>
</dbReference>
<evidence type="ECO:0000313" key="3">
    <source>
        <dbReference type="EMBL" id="CAE7253869.1"/>
    </source>
</evidence>
<evidence type="ECO:0000256" key="1">
    <source>
        <dbReference type="SAM" id="MobiDB-lite"/>
    </source>
</evidence>
<evidence type="ECO:0000313" key="4">
    <source>
        <dbReference type="Proteomes" id="UP000649617"/>
    </source>
</evidence>
<dbReference type="EMBL" id="CAJNIZ010006942">
    <property type="protein sequence ID" value="CAE7253869.1"/>
    <property type="molecule type" value="Genomic_DNA"/>
</dbReference>
<feature type="non-terminal residue" evidence="3">
    <location>
        <position position="1"/>
    </location>
</feature>
<sequence>MVEAEDDEVHGVEAMLDTLTAPVKVVYTVALEEVKRRMMKWKAAILKEFQALWDAHALTPLSEAERQALEGSGTLFVLPAKGVFTIKPPDEVALPAPESVAAHADSLFKRKARLLICGNFEGKQGEDSYAGGCQMDLLRTMLARAVHCEWHGAITDIRNAFLLAPLDTGSVTYALFMPKVFRMAEVPCADQLFRVDRALCGFRRSPRLWGLYRDGRLRRGEFDYGSSRAVLRQLRTDENTWASVLLHNEEIIGYITVYVDDLLCVGTVEAITAAHTWLASESKTSGLAWIGQDEPVRFLGTELLRSANGFSLFQRGYLKEVLKHHSLLEAPGSLTPCPQNWLLCEVDLEAVAYSEEILARAQKLTGELLWLSTRSRPDVMHAVSTMSSLCLRKPVLAERIGLRTLAYLKETFDYVLKYGRAECSDRNIVIAYSDASFAPQGGRSLGCSMVCYNGVPVAWRCGRQTLVSLSVAEAELIEAINAVQMLSGIAAFTAELHNEPPAVRENALRIEHIPGLKASEAVQHELELQGLSGRDPSPGDELPELEEIPFQSPPRHTREWRSVSSVSIGVQADVRLPPGEVVMSVQQPLYVTKN</sequence>
<dbReference type="AlphaFoldDB" id="A0A812M1P8"/>
<dbReference type="Pfam" id="PF07727">
    <property type="entry name" value="RVT_2"/>
    <property type="match status" value="1"/>
</dbReference>
<feature type="region of interest" description="Disordered" evidence="1">
    <location>
        <begin position="530"/>
        <end position="563"/>
    </location>
</feature>
<organism evidence="3 4">
    <name type="scientific">Symbiodinium pilosum</name>
    <name type="common">Dinoflagellate</name>
    <dbReference type="NCBI Taxonomy" id="2952"/>
    <lineage>
        <taxon>Eukaryota</taxon>
        <taxon>Sar</taxon>
        <taxon>Alveolata</taxon>
        <taxon>Dinophyceae</taxon>
        <taxon>Suessiales</taxon>
        <taxon>Symbiodiniaceae</taxon>
        <taxon>Symbiodinium</taxon>
    </lineage>
</organism>
<name>A0A812M1P8_SYMPI</name>
<gene>
    <name evidence="3" type="ORF">SPIL2461_LOCUS5011</name>
</gene>
<feature type="domain" description="Reverse transcriptase Ty1/copia-type" evidence="2">
    <location>
        <begin position="109"/>
        <end position="337"/>
    </location>
</feature>
<reference evidence="3" key="1">
    <citation type="submission" date="2021-02" db="EMBL/GenBank/DDBJ databases">
        <authorList>
            <person name="Dougan E. K."/>
            <person name="Rhodes N."/>
            <person name="Thang M."/>
            <person name="Chan C."/>
        </authorList>
    </citation>
    <scope>NUCLEOTIDE SEQUENCE</scope>
</reference>
<proteinExistence type="predicted"/>
<dbReference type="OrthoDB" id="446335at2759"/>
<evidence type="ECO:0000259" key="2">
    <source>
        <dbReference type="Pfam" id="PF07727"/>
    </source>
</evidence>
<comment type="caution">
    <text evidence="3">The sequence shown here is derived from an EMBL/GenBank/DDBJ whole genome shotgun (WGS) entry which is preliminary data.</text>
</comment>